<dbReference type="Proteomes" id="UP000555103">
    <property type="component" value="Unassembled WGS sequence"/>
</dbReference>
<dbReference type="PROSITE" id="PS51257">
    <property type="entry name" value="PROKAR_LIPOPROTEIN"/>
    <property type="match status" value="1"/>
</dbReference>
<dbReference type="Pfam" id="PF15283">
    <property type="entry name" value="DUF4595"/>
    <property type="match status" value="1"/>
</dbReference>
<evidence type="ECO:0000313" key="3">
    <source>
        <dbReference type="Proteomes" id="UP000555103"/>
    </source>
</evidence>
<evidence type="ECO:0000313" key="2">
    <source>
        <dbReference type="EMBL" id="MBB4036096.1"/>
    </source>
</evidence>
<proteinExistence type="predicted"/>
<dbReference type="InterPro" id="IPR027931">
    <property type="entry name" value="DUF4595"/>
</dbReference>
<protein>
    <recommendedName>
        <fullName evidence="1">DUF4595 domain-containing protein</fullName>
    </recommendedName>
</protein>
<sequence>MKLTIHYLVATLLLSVLWISCSDDDIKLYHPEPEPVPPTFMYLLDTVDYPEGKYGLIDRGDLAFEYDDDNVMKVIETINTETYNVDSLENNLIAYSRIRESGSTITFDSLLIQLDNTGNALHSRHVTYSKSVSSEDPPRRSQNDSIHFTYDGAGYLIKMESFSVTGGTSPRYTEEYTIVNGNRTGIKVTQTSTGIVHEYSYTYDNTDYNPVGRYNYEMPFNTHSQTLASCIMVANLVYFSDYLGKPNKNNILGLTISKTVKNVTTEYASIAYQYTFDEETGLLIQTTITGTVNEGTLPVGYVTSFHYMEKEIENKE</sequence>
<gene>
    <name evidence="2" type="ORF">GGR21_001997</name>
</gene>
<dbReference type="AlphaFoldDB" id="A0A840CL51"/>
<dbReference type="RefSeq" id="WP_183307011.1">
    <property type="nucleotide sequence ID" value="NZ_JACIEP010000006.1"/>
</dbReference>
<feature type="domain" description="DUF4595" evidence="1">
    <location>
        <begin position="140"/>
        <end position="279"/>
    </location>
</feature>
<comment type="caution">
    <text evidence="2">The sequence shown here is derived from an EMBL/GenBank/DDBJ whole genome shotgun (WGS) entry which is preliminary data.</text>
</comment>
<evidence type="ECO:0000259" key="1">
    <source>
        <dbReference type="Pfam" id="PF15283"/>
    </source>
</evidence>
<organism evidence="2 3">
    <name type="scientific">Dysgonomonas hofstadii</name>
    <dbReference type="NCBI Taxonomy" id="637886"/>
    <lineage>
        <taxon>Bacteria</taxon>
        <taxon>Pseudomonadati</taxon>
        <taxon>Bacteroidota</taxon>
        <taxon>Bacteroidia</taxon>
        <taxon>Bacteroidales</taxon>
        <taxon>Dysgonomonadaceae</taxon>
        <taxon>Dysgonomonas</taxon>
    </lineage>
</organism>
<dbReference type="EMBL" id="JACIEP010000006">
    <property type="protein sequence ID" value="MBB4036096.1"/>
    <property type="molecule type" value="Genomic_DNA"/>
</dbReference>
<keyword evidence="3" id="KW-1185">Reference proteome</keyword>
<name>A0A840CL51_9BACT</name>
<reference evidence="2 3" key="1">
    <citation type="submission" date="2020-08" db="EMBL/GenBank/DDBJ databases">
        <title>Genomic Encyclopedia of Type Strains, Phase IV (KMG-IV): sequencing the most valuable type-strain genomes for metagenomic binning, comparative biology and taxonomic classification.</title>
        <authorList>
            <person name="Goeker M."/>
        </authorList>
    </citation>
    <scope>NUCLEOTIDE SEQUENCE [LARGE SCALE GENOMIC DNA]</scope>
    <source>
        <strain evidence="2 3">DSM 104969</strain>
    </source>
</reference>
<accession>A0A840CL51</accession>